<dbReference type="AlphaFoldDB" id="A0AAD4GEJ0"/>
<sequence>MMKIVSGIRGVPSLVEYMVVDLGGTGHTCTYCFQNVESVKPLHCLHLRLVFEPYAMPMQLFKTKKELLTCFRDLVCKTFNRHVIHYNSSLNNVMSVADANGILGLLIDWEFSAQIMADDRYTIAGMRTLPFMSINILEQITPYASEEPSKRRKLATSSKIPLSDVKIKQTWHNDLESLFYVLVYLYIKFKGPMGLQHKIPDTTLPMQWSADASTPPYQSRIR</sequence>
<keyword evidence="3" id="KW-1185">Reference proteome</keyword>
<reference evidence="2" key="1">
    <citation type="submission" date="2019-10" db="EMBL/GenBank/DDBJ databases">
        <authorList>
            <consortium name="DOE Joint Genome Institute"/>
            <person name="Kuo A."/>
            <person name="Miyauchi S."/>
            <person name="Kiss E."/>
            <person name="Drula E."/>
            <person name="Kohler A."/>
            <person name="Sanchez-Garcia M."/>
            <person name="Andreopoulos B."/>
            <person name="Barry K.W."/>
            <person name="Bonito G."/>
            <person name="Buee M."/>
            <person name="Carver A."/>
            <person name="Chen C."/>
            <person name="Cichocki N."/>
            <person name="Clum A."/>
            <person name="Culley D."/>
            <person name="Crous P.W."/>
            <person name="Fauchery L."/>
            <person name="Girlanda M."/>
            <person name="Hayes R."/>
            <person name="Keri Z."/>
            <person name="LaButti K."/>
            <person name="Lipzen A."/>
            <person name="Lombard V."/>
            <person name="Magnuson J."/>
            <person name="Maillard F."/>
            <person name="Morin E."/>
            <person name="Murat C."/>
            <person name="Nolan M."/>
            <person name="Ohm R."/>
            <person name="Pangilinan J."/>
            <person name="Pereira M."/>
            <person name="Perotto S."/>
            <person name="Peter M."/>
            <person name="Riley R."/>
            <person name="Sitrit Y."/>
            <person name="Stielow B."/>
            <person name="Szollosi G."/>
            <person name="Zifcakova L."/>
            <person name="Stursova M."/>
            <person name="Spatafora J.W."/>
            <person name="Tedersoo L."/>
            <person name="Vaario L.-M."/>
            <person name="Yamada A."/>
            <person name="Yan M."/>
            <person name="Wang P."/>
            <person name="Xu J."/>
            <person name="Bruns T."/>
            <person name="Baldrian P."/>
            <person name="Vilgalys R."/>
            <person name="Henrissat B."/>
            <person name="Grigoriev I.V."/>
            <person name="Hibbett D."/>
            <person name="Nagy L.G."/>
            <person name="Martin F.M."/>
        </authorList>
    </citation>
    <scope>NUCLEOTIDE SEQUENCE</scope>
    <source>
        <strain evidence="2">BED1</strain>
    </source>
</reference>
<dbReference type="EMBL" id="WHUW01000014">
    <property type="protein sequence ID" value="KAF8439437.1"/>
    <property type="molecule type" value="Genomic_DNA"/>
</dbReference>
<dbReference type="InterPro" id="IPR040976">
    <property type="entry name" value="Pkinase_fungal"/>
</dbReference>
<evidence type="ECO:0000259" key="1">
    <source>
        <dbReference type="Pfam" id="PF17667"/>
    </source>
</evidence>
<dbReference type="Pfam" id="PF17667">
    <property type="entry name" value="Pkinase_fungal"/>
    <property type="match status" value="1"/>
</dbReference>
<dbReference type="Proteomes" id="UP001194468">
    <property type="component" value="Unassembled WGS sequence"/>
</dbReference>
<name>A0AAD4GEJ0_BOLED</name>
<proteinExistence type="predicted"/>
<reference evidence="2" key="2">
    <citation type="journal article" date="2020" name="Nat. Commun.">
        <title>Large-scale genome sequencing of mycorrhizal fungi provides insights into the early evolution of symbiotic traits.</title>
        <authorList>
            <person name="Miyauchi S."/>
            <person name="Kiss E."/>
            <person name="Kuo A."/>
            <person name="Drula E."/>
            <person name="Kohler A."/>
            <person name="Sanchez-Garcia M."/>
            <person name="Morin E."/>
            <person name="Andreopoulos B."/>
            <person name="Barry K.W."/>
            <person name="Bonito G."/>
            <person name="Buee M."/>
            <person name="Carver A."/>
            <person name="Chen C."/>
            <person name="Cichocki N."/>
            <person name="Clum A."/>
            <person name="Culley D."/>
            <person name="Crous P.W."/>
            <person name="Fauchery L."/>
            <person name="Girlanda M."/>
            <person name="Hayes R.D."/>
            <person name="Keri Z."/>
            <person name="LaButti K."/>
            <person name="Lipzen A."/>
            <person name="Lombard V."/>
            <person name="Magnuson J."/>
            <person name="Maillard F."/>
            <person name="Murat C."/>
            <person name="Nolan M."/>
            <person name="Ohm R.A."/>
            <person name="Pangilinan J."/>
            <person name="Pereira M.F."/>
            <person name="Perotto S."/>
            <person name="Peter M."/>
            <person name="Pfister S."/>
            <person name="Riley R."/>
            <person name="Sitrit Y."/>
            <person name="Stielow J.B."/>
            <person name="Szollosi G."/>
            <person name="Zifcakova L."/>
            <person name="Stursova M."/>
            <person name="Spatafora J.W."/>
            <person name="Tedersoo L."/>
            <person name="Vaario L.M."/>
            <person name="Yamada A."/>
            <person name="Yan M."/>
            <person name="Wang P."/>
            <person name="Xu J."/>
            <person name="Bruns T."/>
            <person name="Baldrian P."/>
            <person name="Vilgalys R."/>
            <person name="Dunand C."/>
            <person name="Henrissat B."/>
            <person name="Grigoriev I.V."/>
            <person name="Hibbett D."/>
            <person name="Nagy L.G."/>
            <person name="Martin F.M."/>
        </authorList>
    </citation>
    <scope>NUCLEOTIDE SEQUENCE</scope>
    <source>
        <strain evidence="2">BED1</strain>
    </source>
</reference>
<organism evidence="2 3">
    <name type="scientific">Boletus edulis BED1</name>
    <dbReference type="NCBI Taxonomy" id="1328754"/>
    <lineage>
        <taxon>Eukaryota</taxon>
        <taxon>Fungi</taxon>
        <taxon>Dikarya</taxon>
        <taxon>Basidiomycota</taxon>
        <taxon>Agaricomycotina</taxon>
        <taxon>Agaricomycetes</taxon>
        <taxon>Agaricomycetidae</taxon>
        <taxon>Boletales</taxon>
        <taxon>Boletineae</taxon>
        <taxon>Boletaceae</taxon>
        <taxon>Boletoideae</taxon>
        <taxon>Boletus</taxon>
    </lineage>
</organism>
<evidence type="ECO:0000313" key="2">
    <source>
        <dbReference type="EMBL" id="KAF8439437.1"/>
    </source>
</evidence>
<accession>A0AAD4GEJ0</accession>
<feature type="domain" description="Fungal-type protein kinase" evidence="1">
    <location>
        <begin position="45"/>
        <end position="185"/>
    </location>
</feature>
<comment type="caution">
    <text evidence="2">The sequence shown here is derived from an EMBL/GenBank/DDBJ whole genome shotgun (WGS) entry which is preliminary data.</text>
</comment>
<gene>
    <name evidence="2" type="ORF">L210DRAFT_857917</name>
</gene>
<protein>
    <recommendedName>
        <fullName evidence="1">Fungal-type protein kinase domain-containing protein</fullName>
    </recommendedName>
</protein>
<evidence type="ECO:0000313" key="3">
    <source>
        <dbReference type="Proteomes" id="UP001194468"/>
    </source>
</evidence>